<dbReference type="InterPro" id="IPR056378">
    <property type="entry name" value="Let-756-like_FGF"/>
</dbReference>
<dbReference type="Proteomes" id="UP001372834">
    <property type="component" value="Unassembled WGS sequence"/>
</dbReference>
<evidence type="ECO:0000256" key="1">
    <source>
        <dbReference type="ARBA" id="ARBA00007936"/>
    </source>
</evidence>
<comment type="similarity">
    <text evidence="1 2">Belongs to the heparin-binding growth factors family.</text>
</comment>
<name>A0AAN8PVX2_POLSC</name>
<sequence>MGNGGGKLLSRNGSKNGGNAVVSIDSSSDVSEDSEPEVDDEPDESVRKLERSRRDVRSGSCPSGSGLTHEDNSISHVKKRNFRPKWLKPGFRFNLFRGNPVFSFRMQLYCRTGFFLAIFPDKKVRGTDEDANPNALVEFTSESFGEVRIKGIRSNLFLAMNKKGRLYGEANAKDEATVFVELVYGQYNLYLSRKWAHLGWYVGIKKSGKGKPGPQTRYGQKAIQFLPRRKQFW</sequence>
<reference evidence="4 5" key="1">
    <citation type="submission" date="2023-10" db="EMBL/GenBank/DDBJ databases">
        <title>Genomes of two closely related lineages of the louse Polyplax serrata with different host specificities.</title>
        <authorList>
            <person name="Martinu J."/>
            <person name="Tarabai H."/>
            <person name="Stefka J."/>
            <person name="Hypsa V."/>
        </authorList>
    </citation>
    <scope>NUCLEOTIDE SEQUENCE [LARGE SCALE GENOMIC DNA]</scope>
    <source>
        <strain evidence="4">HR10_N</strain>
    </source>
</reference>
<dbReference type="SUPFAM" id="SSF50353">
    <property type="entry name" value="Cytokine"/>
    <property type="match status" value="1"/>
</dbReference>
<dbReference type="InterPro" id="IPR008996">
    <property type="entry name" value="IL1/FGF"/>
</dbReference>
<feature type="compositionally biased region" description="Basic and acidic residues" evidence="3">
    <location>
        <begin position="44"/>
        <end position="57"/>
    </location>
</feature>
<dbReference type="EMBL" id="JAWJWE010000004">
    <property type="protein sequence ID" value="KAK6636886.1"/>
    <property type="molecule type" value="Genomic_DNA"/>
</dbReference>
<dbReference type="SMART" id="SM00442">
    <property type="entry name" value="FGF"/>
    <property type="match status" value="1"/>
</dbReference>
<dbReference type="GO" id="GO:0008083">
    <property type="term" value="F:growth factor activity"/>
    <property type="evidence" value="ECO:0007669"/>
    <property type="project" value="InterPro"/>
</dbReference>
<dbReference type="PRINTS" id="PR00262">
    <property type="entry name" value="IL1HBGF"/>
</dbReference>
<dbReference type="CDD" id="cd00058">
    <property type="entry name" value="beta-trefoil_FGF"/>
    <property type="match status" value="1"/>
</dbReference>
<dbReference type="Gene3D" id="2.80.10.50">
    <property type="match status" value="1"/>
</dbReference>
<evidence type="ECO:0000256" key="2">
    <source>
        <dbReference type="RuleBase" id="RU049442"/>
    </source>
</evidence>
<evidence type="ECO:0000313" key="5">
    <source>
        <dbReference type="Proteomes" id="UP001372834"/>
    </source>
</evidence>
<evidence type="ECO:0000256" key="3">
    <source>
        <dbReference type="SAM" id="MobiDB-lite"/>
    </source>
</evidence>
<feature type="region of interest" description="Disordered" evidence="3">
    <location>
        <begin position="1"/>
        <end position="74"/>
    </location>
</feature>
<comment type="caution">
    <text evidence="4">The sequence shown here is derived from an EMBL/GenBank/DDBJ whole genome shotgun (WGS) entry which is preliminary data.</text>
</comment>
<dbReference type="InterPro" id="IPR002209">
    <property type="entry name" value="Fibroblast_GF_fam"/>
</dbReference>
<evidence type="ECO:0000313" key="4">
    <source>
        <dbReference type="EMBL" id="KAK6636886.1"/>
    </source>
</evidence>
<feature type="compositionally biased region" description="Acidic residues" evidence="3">
    <location>
        <begin position="30"/>
        <end position="43"/>
    </location>
</feature>
<organism evidence="4 5">
    <name type="scientific">Polyplax serrata</name>
    <name type="common">Common mouse louse</name>
    <dbReference type="NCBI Taxonomy" id="468196"/>
    <lineage>
        <taxon>Eukaryota</taxon>
        <taxon>Metazoa</taxon>
        <taxon>Ecdysozoa</taxon>
        <taxon>Arthropoda</taxon>
        <taxon>Hexapoda</taxon>
        <taxon>Insecta</taxon>
        <taxon>Pterygota</taxon>
        <taxon>Neoptera</taxon>
        <taxon>Paraneoptera</taxon>
        <taxon>Psocodea</taxon>
        <taxon>Troctomorpha</taxon>
        <taxon>Phthiraptera</taxon>
        <taxon>Anoplura</taxon>
        <taxon>Polyplacidae</taxon>
        <taxon>Polyplax</taxon>
    </lineage>
</organism>
<dbReference type="PANTHER" id="PTHR11486">
    <property type="entry name" value="FIBROBLAST GROWTH FACTOR"/>
    <property type="match status" value="1"/>
</dbReference>
<protein>
    <recommendedName>
        <fullName evidence="2">Fibroblast growth factor</fullName>
        <shortName evidence="2">FGF</shortName>
    </recommendedName>
</protein>
<proteinExistence type="inferred from homology"/>
<dbReference type="Pfam" id="PF00167">
    <property type="entry name" value="FGF"/>
    <property type="match status" value="1"/>
</dbReference>
<dbReference type="AlphaFoldDB" id="A0AAN8PVX2"/>
<accession>A0AAN8PVX2</accession>
<gene>
    <name evidence="4" type="ORF">RUM43_010550</name>
</gene>
<dbReference type="PRINTS" id="PR00263">
    <property type="entry name" value="HBGFFGF"/>
</dbReference>